<evidence type="ECO:0000259" key="9">
    <source>
        <dbReference type="PROSITE" id="PS50850"/>
    </source>
</evidence>
<dbReference type="Proteomes" id="UP000193963">
    <property type="component" value="Unassembled WGS sequence"/>
</dbReference>
<evidence type="ECO:0000256" key="3">
    <source>
        <dbReference type="ARBA" id="ARBA00022475"/>
    </source>
</evidence>
<keyword evidence="5 8" id="KW-1133">Transmembrane helix</keyword>
<feature type="transmembrane region" description="Helical" evidence="8">
    <location>
        <begin position="183"/>
        <end position="204"/>
    </location>
</feature>
<dbReference type="GO" id="GO:0022857">
    <property type="term" value="F:transmembrane transporter activity"/>
    <property type="evidence" value="ECO:0007669"/>
    <property type="project" value="InterPro"/>
</dbReference>
<feature type="transmembrane region" description="Helical" evidence="8">
    <location>
        <begin position="285"/>
        <end position="309"/>
    </location>
</feature>
<dbReference type="InterPro" id="IPR011701">
    <property type="entry name" value="MFS"/>
</dbReference>
<evidence type="ECO:0000256" key="2">
    <source>
        <dbReference type="ARBA" id="ARBA00022448"/>
    </source>
</evidence>
<gene>
    <name evidence="10" type="primary">bmr3</name>
    <name evidence="10" type="ORF">PSM7751_01619</name>
</gene>
<feature type="transmembrane region" description="Helical" evidence="8">
    <location>
        <begin position="248"/>
        <end position="265"/>
    </location>
</feature>
<feature type="transmembrane region" description="Helical" evidence="8">
    <location>
        <begin position="125"/>
        <end position="146"/>
    </location>
</feature>
<comment type="subcellular location">
    <subcellularLocation>
        <location evidence="1">Cell membrane</location>
        <topology evidence="1">Multi-pass membrane protein</topology>
    </subcellularLocation>
</comment>
<feature type="transmembrane region" description="Helical" evidence="8">
    <location>
        <begin position="321"/>
        <end position="338"/>
    </location>
</feature>
<evidence type="ECO:0000256" key="1">
    <source>
        <dbReference type="ARBA" id="ARBA00004651"/>
    </source>
</evidence>
<evidence type="ECO:0000256" key="6">
    <source>
        <dbReference type="ARBA" id="ARBA00023136"/>
    </source>
</evidence>
<feature type="transmembrane region" description="Helical" evidence="8">
    <location>
        <begin position="158"/>
        <end position="177"/>
    </location>
</feature>
<keyword evidence="6 8" id="KW-0472">Membrane</keyword>
<protein>
    <submittedName>
        <fullName evidence="10">Multidrug resistance protein 3</fullName>
    </submittedName>
</protein>
<dbReference type="Pfam" id="PF07690">
    <property type="entry name" value="MFS_1"/>
    <property type="match status" value="1"/>
</dbReference>
<feature type="transmembrane region" description="Helical" evidence="8">
    <location>
        <begin position="350"/>
        <end position="369"/>
    </location>
</feature>
<evidence type="ECO:0000256" key="7">
    <source>
        <dbReference type="SAM" id="MobiDB-lite"/>
    </source>
</evidence>
<feature type="region of interest" description="Disordered" evidence="7">
    <location>
        <begin position="509"/>
        <end position="531"/>
    </location>
</feature>
<dbReference type="InterPro" id="IPR004638">
    <property type="entry name" value="EmrB-like"/>
</dbReference>
<accession>A0A1X6Z0R4</accession>
<keyword evidence="11" id="KW-1185">Reference proteome</keyword>
<dbReference type="PROSITE" id="PS50850">
    <property type="entry name" value="MFS"/>
    <property type="match status" value="1"/>
</dbReference>
<feature type="transmembrane region" description="Helical" evidence="8">
    <location>
        <begin position="216"/>
        <end position="236"/>
    </location>
</feature>
<dbReference type="PANTHER" id="PTHR23501">
    <property type="entry name" value="MAJOR FACILITATOR SUPERFAMILY"/>
    <property type="match status" value="1"/>
</dbReference>
<organism evidence="10 11">
    <name type="scientific">Pseudooceanicola marinus</name>
    <dbReference type="NCBI Taxonomy" id="396013"/>
    <lineage>
        <taxon>Bacteria</taxon>
        <taxon>Pseudomonadati</taxon>
        <taxon>Pseudomonadota</taxon>
        <taxon>Alphaproteobacteria</taxon>
        <taxon>Rhodobacterales</taxon>
        <taxon>Paracoccaceae</taxon>
        <taxon>Pseudooceanicola</taxon>
    </lineage>
</organism>
<dbReference type="SUPFAM" id="SSF103473">
    <property type="entry name" value="MFS general substrate transporter"/>
    <property type="match status" value="1"/>
</dbReference>
<feature type="transmembrane region" description="Helical" evidence="8">
    <location>
        <begin position="96"/>
        <end position="119"/>
    </location>
</feature>
<dbReference type="CDD" id="cd17502">
    <property type="entry name" value="MFS_Azr1_MDR_like"/>
    <property type="match status" value="1"/>
</dbReference>
<dbReference type="OrthoDB" id="9812221at2"/>
<dbReference type="RefSeq" id="WP_085887501.1">
    <property type="nucleotide sequence ID" value="NZ_FWFN01000003.1"/>
</dbReference>
<keyword evidence="4 8" id="KW-0812">Transmembrane</keyword>
<dbReference type="InterPro" id="IPR036259">
    <property type="entry name" value="MFS_trans_sf"/>
</dbReference>
<evidence type="ECO:0000313" key="10">
    <source>
        <dbReference type="EMBL" id="SLN37051.1"/>
    </source>
</evidence>
<dbReference type="GO" id="GO:0005886">
    <property type="term" value="C:plasma membrane"/>
    <property type="evidence" value="ECO:0007669"/>
    <property type="project" value="UniProtKB-SubCell"/>
</dbReference>
<evidence type="ECO:0000256" key="8">
    <source>
        <dbReference type="SAM" id="Phobius"/>
    </source>
</evidence>
<evidence type="ECO:0000256" key="4">
    <source>
        <dbReference type="ARBA" id="ARBA00022692"/>
    </source>
</evidence>
<feature type="domain" description="Major facilitator superfamily (MFS) profile" evidence="9">
    <location>
        <begin position="31"/>
        <end position="506"/>
    </location>
</feature>
<dbReference type="PANTHER" id="PTHR23501:SF197">
    <property type="entry name" value="COMD"/>
    <property type="match status" value="1"/>
</dbReference>
<dbReference type="PRINTS" id="PR01036">
    <property type="entry name" value="TCRTETB"/>
</dbReference>
<feature type="transmembrane region" description="Helical" evidence="8">
    <location>
        <begin position="375"/>
        <end position="400"/>
    </location>
</feature>
<sequence>MIRSTQDGAAAAPAGAETDSGLPDPKIRRLTMITVALTLFLASTGQSIVSTALPEIVSDLGGLSYITWVVTAYLLASTIGAPIAGKLGDMYGRKIVLQFGIAIFLVGGWIAGAAWTMPILVGGRIIQGFGGGSLIVVAMAVVADLLPPRERAKAQGMLSGVFGVSTVLGPLVGGFLVQTVGWHWIFFVNIPFGIAAFTVLSRTLKAPDEQMKHKMDYLGAVLLMALLSSVVLIASLGGSTLAWSSTPMLVLMAVAALAVVGFVLAERRAAEPVLPLDLFRIRNFLAANGVNVLIGMAMFGTISFIPMFLQVVKGVPPAESGVYMIAMMAGLISLSFTAGRVMTYTGRFKFLPNISTVVLAAALLMLSTVGPETPLWQITLNLFFVGVGIGPTMSVGIVAIQTAVPREHLGVGTASANMFRLTGGSVGTSVFGAIFNHGLGEHVQPLLPQVERVQDITTTLVAELEPALQGQVVQGFSDALSPLFLVGAVASALACIASLCLEEKGLGPSEPLKRDVEEAPTPMGQRIAAAE</sequence>
<feature type="region of interest" description="Disordered" evidence="7">
    <location>
        <begin position="1"/>
        <end position="23"/>
    </location>
</feature>
<dbReference type="NCBIfam" id="TIGR00711">
    <property type="entry name" value="efflux_EmrB"/>
    <property type="match status" value="1"/>
</dbReference>
<keyword evidence="2" id="KW-0813">Transport</keyword>
<dbReference type="FunFam" id="1.20.1720.10:FF:000004">
    <property type="entry name" value="EmrB/QacA family drug resistance transporter"/>
    <property type="match status" value="1"/>
</dbReference>
<evidence type="ECO:0000256" key="5">
    <source>
        <dbReference type="ARBA" id="ARBA00022989"/>
    </source>
</evidence>
<dbReference type="InterPro" id="IPR020846">
    <property type="entry name" value="MFS_dom"/>
</dbReference>
<dbReference type="Gene3D" id="1.20.1250.20">
    <property type="entry name" value="MFS general substrate transporter like domains"/>
    <property type="match status" value="1"/>
</dbReference>
<proteinExistence type="predicted"/>
<evidence type="ECO:0000313" key="11">
    <source>
        <dbReference type="Proteomes" id="UP000193963"/>
    </source>
</evidence>
<reference evidence="10 11" key="1">
    <citation type="submission" date="2017-03" db="EMBL/GenBank/DDBJ databases">
        <authorList>
            <person name="Afonso C.L."/>
            <person name="Miller P.J."/>
            <person name="Scott M.A."/>
            <person name="Spackman E."/>
            <person name="Goraichik I."/>
            <person name="Dimitrov K.M."/>
            <person name="Suarez D.L."/>
            <person name="Swayne D.E."/>
        </authorList>
    </citation>
    <scope>NUCLEOTIDE SEQUENCE [LARGE SCALE GENOMIC DNA]</scope>
    <source>
        <strain evidence="10 11">CECT 7751</strain>
    </source>
</reference>
<dbReference type="EMBL" id="FWFN01000003">
    <property type="protein sequence ID" value="SLN37051.1"/>
    <property type="molecule type" value="Genomic_DNA"/>
</dbReference>
<feature type="transmembrane region" description="Helical" evidence="8">
    <location>
        <begin position="65"/>
        <end position="84"/>
    </location>
</feature>
<name>A0A1X6Z0R4_9RHOB</name>
<dbReference type="Gene3D" id="1.20.1720.10">
    <property type="entry name" value="Multidrug resistance protein D"/>
    <property type="match status" value="1"/>
</dbReference>
<dbReference type="AlphaFoldDB" id="A0A1X6Z0R4"/>
<keyword evidence="3" id="KW-1003">Cell membrane</keyword>
<feature type="transmembrane region" description="Helical" evidence="8">
    <location>
        <begin position="30"/>
        <end position="53"/>
    </location>
</feature>